<evidence type="ECO:0000313" key="3">
    <source>
        <dbReference type="EMBL" id="ACL26427.1"/>
    </source>
</evidence>
<dbReference type="InterPro" id="IPR023801">
    <property type="entry name" value="His_deacetylse_dom"/>
</dbReference>
<dbReference type="Pfam" id="PF00850">
    <property type="entry name" value="Hist_deacetyl"/>
    <property type="match status" value="1"/>
</dbReference>
<evidence type="ECO:0000256" key="1">
    <source>
        <dbReference type="ARBA" id="ARBA00005947"/>
    </source>
</evidence>
<gene>
    <name evidence="3" type="ordered locus">Cagg_3589</name>
</gene>
<dbReference type="GO" id="GO:0040029">
    <property type="term" value="P:epigenetic regulation of gene expression"/>
    <property type="evidence" value="ECO:0007669"/>
    <property type="project" value="TreeGrafter"/>
</dbReference>
<dbReference type="PRINTS" id="PR01270">
    <property type="entry name" value="HDASUPER"/>
</dbReference>
<protein>
    <submittedName>
        <fullName evidence="3">Histone deacetylase superfamily</fullName>
    </submittedName>
</protein>
<accession>B8G9S4</accession>
<dbReference type="AlphaFoldDB" id="B8G9S4"/>
<dbReference type="GO" id="GO:0004407">
    <property type="term" value="F:histone deacetylase activity"/>
    <property type="evidence" value="ECO:0007669"/>
    <property type="project" value="TreeGrafter"/>
</dbReference>
<dbReference type="OrthoDB" id="9808367at2"/>
<sequence>MTTAIVIDQRFDLHTWHGHVEHAGRLQAIQRALQTSGLLPSLMQLPIRAATEAELLAVHSSHMLHRVRQLASYGGGQIDSDTYVTADSWDVGLLAAGATIAMVEAIAEGRCHNGFALVRPPGHHATDVRSMGFCLFNNIAIAARVLLDRYDIRRLAIVDFDVHHGNGTQDIFYRDGRVLFCSTHASPLYPGTGAVYETGDPHMANGTTLNVPLPYGTGDEGYDRVFRQVIGPAIHQFQPEILLVSAGFDAHWSDPIGPMALSVHGFARLVQHLLTWAQTLCNGRIGFVLEGGYNIAALTASVIATLRLMLGMDPGPDPLGKMNAPEPNIDRIITTLHTQHPLLIQAGYQGVA</sequence>
<comment type="similarity">
    <text evidence="1">Belongs to the histone deacetylase family.</text>
</comment>
<reference evidence="3" key="1">
    <citation type="submission" date="2008-12" db="EMBL/GenBank/DDBJ databases">
        <title>Complete sequence of Chloroflexus aggregans DSM 9485.</title>
        <authorList>
            <consortium name="US DOE Joint Genome Institute"/>
            <person name="Lucas S."/>
            <person name="Copeland A."/>
            <person name="Lapidus A."/>
            <person name="Glavina del Rio T."/>
            <person name="Dalin E."/>
            <person name="Tice H."/>
            <person name="Pitluck S."/>
            <person name="Foster B."/>
            <person name="Larimer F."/>
            <person name="Land M."/>
            <person name="Hauser L."/>
            <person name="Kyrpides N."/>
            <person name="Mikhailova N."/>
            <person name="Bryant D."/>
            <person name="Richardson P."/>
        </authorList>
    </citation>
    <scope>NUCLEOTIDE SEQUENCE</scope>
    <source>
        <strain evidence="3">DSM 9485</strain>
    </source>
</reference>
<name>B8G9S4_CHLAD</name>
<dbReference type="SUPFAM" id="SSF52768">
    <property type="entry name" value="Arginase/deacetylase"/>
    <property type="match status" value="1"/>
</dbReference>
<dbReference type="KEGG" id="cag:Cagg_3589"/>
<dbReference type="InterPro" id="IPR037138">
    <property type="entry name" value="His_deacetylse_dom_sf"/>
</dbReference>
<dbReference type="STRING" id="326427.Cagg_3589"/>
<proteinExistence type="inferred from homology"/>
<keyword evidence="4" id="KW-1185">Reference proteome</keyword>
<evidence type="ECO:0000313" key="4">
    <source>
        <dbReference type="Proteomes" id="UP000002508"/>
    </source>
</evidence>
<dbReference type="InterPro" id="IPR000286">
    <property type="entry name" value="HDACs"/>
</dbReference>
<dbReference type="eggNOG" id="COG0123">
    <property type="taxonomic scope" value="Bacteria"/>
</dbReference>
<evidence type="ECO:0000259" key="2">
    <source>
        <dbReference type="Pfam" id="PF00850"/>
    </source>
</evidence>
<dbReference type="EMBL" id="CP001337">
    <property type="protein sequence ID" value="ACL26427.1"/>
    <property type="molecule type" value="Genomic_DNA"/>
</dbReference>
<dbReference type="InterPro" id="IPR023696">
    <property type="entry name" value="Ureohydrolase_dom_sf"/>
</dbReference>
<feature type="domain" description="Histone deacetylase" evidence="2">
    <location>
        <begin position="19"/>
        <end position="307"/>
    </location>
</feature>
<dbReference type="RefSeq" id="WP_015942273.1">
    <property type="nucleotide sequence ID" value="NC_011831.1"/>
</dbReference>
<dbReference type="Proteomes" id="UP000002508">
    <property type="component" value="Chromosome"/>
</dbReference>
<dbReference type="Gene3D" id="3.40.800.20">
    <property type="entry name" value="Histone deacetylase domain"/>
    <property type="match status" value="1"/>
</dbReference>
<dbReference type="CDD" id="cd09992">
    <property type="entry name" value="HDAC_classII"/>
    <property type="match status" value="1"/>
</dbReference>
<dbReference type="PANTHER" id="PTHR10625:SF10">
    <property type="entry name" value="HISTONE DEACETYLASE HDAC1"/>
    <property type="match status" value="1"/>
</dbReference>
<dbReference type="PANTHER" id="PTHR10625">
    <property type="entry name" value="HISTONE DEACETYLASE HDAC1-RELATED"/>
    <property type="match status" value="1"/>
</dbReference>
<dbReference type="HOGENOM" id="CLU_007727_8_2_0"/>
<organism evidence="3 4">
    <name type="scientific">Chloroflexus aggregans (strain MD-66 / DSM 9485)</name>
    <dbReference type="NCBI Taxonomy" id="326427"/>
    <lineage>
        <taxon>Bacteria</taxon>
        <taxon>Bacillati</taxon>
        <taxon>Chloroflexota</taxon>
        <taxon>Chloroflexia</taxon>
        <taxon>Chloroflexales</taxon>
        <taxon>Chloroflexineae</taxon>
        <taxon>Chloroflexaceae</taxon>
        <taxon>Chloroflexus</taxon>
    </lineage>
</organism>